<accession>A0AC59YZK3</accession>
<dbReference type="EMBL" id="OX596105">
    <property type="protein sequence ID" value="CAN0108264.1"/>
    <property type="molecule type" value="Genomic_DNA"/>
</dbReference>
<evidence type="ECO:0000313" key="2">
    <source>
        <dbReference type="Proteomes" id="UP001162501"/>
    </source>
</evidence>
<proteinExistence type="predicted"/>
<evidence type="ECO:0000313" key="1">
    <source>
        <dbReference type="EMBL" id="CAN0108264.1"/>
    </source>
</evidence>
<name>A0AC59YZK3_RANTA</name>
<sequence>MSTESVMPSDHLILSRPLLFLPSICPRIQVFSNESALCIRWPKYWNFNFSLSPSNEYSGLISFWIDWFNLLAVQRTCKSLLQHHHSKVTIFWCSAFFMVQHLTPLWKNHSFDYTDGPLWAKQCLCFLIHCLGLPWLSFQGASIF</sequence>
<reference evidence="1" key="2">
    <citation type="submission" date="2025-03" db="EMBL/GenBank/DDBJ databases">
        <authorList>
            <consortium name="ELIXIR-Norway"/>
            <consortium name="Elixir Norway"/>
        </authorList>
    </citation>
    <scope>NUCLEOTIDE SEQUENCE</scope>
</reference>
<reference evidence="1" key="1">
    <citation type="submission" date="2023-05" db="EMBL/GenBank/DDBJ databases">
        <authorList>
            <consortium name="ELIXIR-Norway"/>
        </authorList>
    </citation>
    <scope>NUCLEOTIDE SEQUENCE</scope>
</reference>
<dbReference type="Proteomes" id="UP001162501">
    <property type="component" value="Chromosome 21"/>
</dbReference>
<gene>
    <name evidence="1" type="ORF">MRATA1EN22A_LOCUS12158</name>
</gene>
<organism evidence="1 2">
    <name type="scientific">Rangifer tarandus platyrhynchus</name>
    <name type="common">Svalbard reindeer</name>
    <dbReference type="NCBI Taxonomy" id="3082113"/>
    <lineage>
        <taxon>Eukaryota</taxon>
        <taxon>Metazoa</taxon>
        <taxon>Chordata</taxon>
        <taxon>Craniata</taxon>
        <taxon>Vertebrata</taxon>
        <taxon>Euteleostomi</taxon>
        <taxon>Mammalia</taxon>
        <taxon>Eutheria</taxon>
        <taxon>Laurasiatheria</taxon>
        <taxon>Artiodactyla</taxon>
        <taxon>Ruminantia</taxon>
        <taxon>Pecora</taxon>
        <taxon>Cervidae</taxon>
        <taxon>Odocoileinae</taxon>
        <taxon>Rangifer</taxon>
    </lineage>
</organism>
<protein>
    <submittedName>
        <fullName evidence="1">Uncharacterized protein</fullName>
    </submittedName>
</protein>